<protein>
    <submittedName>
        <fullName evidence="2">Uncharacterized protein</fullName>
    </submittedName>
</protein>
<evidence type="ECO:0000256" key="1">
    <source>
        <dbReference type="SAM" id="MobiDB-lite"/>
    </source>
</evidence>
<dbReference type="PANTHER" id="PTHR12135:SF0">
    <property type="entry name" value="DNA REPAIR PROTEIN COMPLEMENTING XP-C CELLS"/>
    <property type="match status" value="1"/>
</dbReference>
<dbReference type="PANTHER" id="PTHR12135">
    <property type="entry name" value="DNA REPAIR PROTEIN XP-C / RAD4"/>
    <property type="match status" value="1"/>
</dbReference>
<dbReference type="GO" id="GO:0003697">
    <property type="term" value="F:single-stranded DNA binding"/>
    <property type="evidence" value="ECO:0007669"/>
    <property type="project" value="TreeGrafter"/>
</dbReference>
<dbReference type="OrthoDB" id="300780at2759"/>
<sequence length="268" mass="30014">MDRRSEDNNKKSIGTSRGEDKADPESYCREAMEYASNPDPEKVDVDNEYDDSEWEDGSIPTLSSINDFREDLVDGVSVEFDVSHGVAKRKLVRRATAEEKEVAEFVHKAHLLCLLGRGRIIDSACNHPLIQVVVLLQNYKYDFGLGNEGGFLFVNLAGLISAFVHLMDCIVPQYYLAAAGVVYWSLVSGWRDYWLDVHASILSLVPAHLLKIAEFSNLTANNLSPLVSWFHKIFHVRSSTVAEKSCHSALASTLETQEGTPEAVWFYP</sequence>
<dbReference type="GO" id="GO:0003684">
    <property type="term" value="F:damaged DNA binding"/>
    <property type="evidence" value="ECO:0007669"/>
    <property type="project" value="InterPro"/>
</dbReference>
<dbReference type="Proteomes" id="UP000653305">
    <property type="component" value="Unassembled WGS sequence"/>
</dbReference>
<dbReference type="GO" id="GO:0006289">
    <property type="term" value="P:nucleotide-excision repair"/>
    <property type="evidence" value="ECO:0007669"/>
    <property type="project" value="InterPro"/>
</dbReference>
<feature type="compositionally biased region" description="Acidic residues" evidence="1">
    <location>
        <begin position="46"/>
        <end position="56"/>
    </location>
</feature>
<dbReference type="GO" id="GO:0071942">
    <property type="term" value="C:XPC complex"/>
    <property type="evidence" value="ECO:0007669"/>
    <property type="project" value="TreeGrafter"/>
</dbReference>
<gene>
    <name evidence="2" type="ORF">PHJA_001569500</name>
</gene>
<evidence type="ECO:0000313" key="2">
    <source>
        <dbReference type="EMBL" id="GFP94250.1"/>
    </source>
</evidence>
<organism evidence="2 3">
    <name type="scientific">Phtheirospermum japonicum</name>
    <dbReference type="NCBI Taxonomy" id="374723"/>
    <lineage>
        <taxon>Eukaryota</taxon>
        <taxon>Viridiplantae</taxon>
        <taxon>Streptophyta</taxon>
        <taxon>Embryophyta</taxon>
        <taxon>Tracheophyta</taxon>
        <taxon>Spermatophyta</taxon>
        <taxon>Magnoliopsida</taxon>
        <taxon>eudicotyledons</taxon>
        <taxon>Gunneridae</taxon>
        <taxon>Pentapetalae</taxon>
        <taxon>asterids</taxon>
        <taxon>lamiids</taxon>
        <taxon>Lamiales</taxon>
        <taxon>Orobanchaceae</taxon>
        <taxon>Orobanchaceae incertae sedis</taxon>
        <taxon>Phtheirospermum</taxon>
    </lineage>
</organism>
<keyword evidence="3" id="KW-1185">Reference proteome</keyword>
<dbReference type="InterPro" id="IPR004583">
    <property type="entry name" value="DNA_repair_Rad4"/>
</dbReference>
<proteinExistence type="predicted"/>
<dbReference type="GO" id="GO:0000111">
    <property type="term" value="C:nucleotide-excision repair factor 2 complex"/>
    <property type="evidence" value="ECO:0007669"/>
    <property type="project" value="TreeGrafter"/>
</dbReference>
<feature type="compositionally biased region" description="Basic and acidic residues" evidence="1">
    <location>
        <begin position="17"/>
        <end position="32"/>
    </location>
</feature>
<dbReference type="InterPro" id="IPR036985">
    <property type="entry name" value="Transglutaminase-like_sf"/>
</dbReference>
<name>A0A830C3P1_9LAMI</name>
<dbReference type="GO" id="GO:0006298">
    <property type="term" value="P:mismatch repair"/>
    <property type="evidence" value="ECO:0007669"/>
    <property type="project" value="TreeGrafter"/>
</dbReference>
<feature type="compositionally biased region" description="Basic and acidic residues" evidence="1">
    <location>
        <begin position="1"/>
        <end position="10"/>
    </location>
</feature>
<dbReference type="EMBL" id="BMAC01000342">
    <property type="protein sequence ID" value="GFP94250.1"/>
    <property type="molecule type" value="Genomic_DNA"/>
</dbReference>
<accession>A0A830C3P1</accession>
<reference evidence="2" key="1">
    <citation type="submission" date="2020-07" db="EMBL/GenBank/DDBJ databases">
        <title>Ethylene signaling mediates host invasion by parasitic plants.</title>
        <authorList>
            <person name="Yoshida S."/>
        </authorList>
    </citation>
    <scope>NUCLEOTIDE SEQUENCE</scope>
    <source>
        <strain evidence="2">Okayama</strain>
    </source>
</reference>
<evidence type="ECO:0000313" key="3">
    <source>
        <dbReference type="Proteomes" id="UP000653305"/>
    </source>
</evidence>
<feature type="region of interest" description="Disordered" evidence="1">
    <location>
        <begin position="1"/>
        <end position="56"/>
    </location>
</feature>
<dbReference type="GO" id="GO:0005737">
    <property type="term" value="C:cytoplasm"/>
    <property type="evidence" value="ECO:0007669"/>
    <property type="project" value="TreeGrafter"/>
</dbReference>
<dbReference type="Gene3D" id="3.90.260.10">
    <property type="entry name" value="Transglutaminase-like"/>
    <property type="match status" value="1"/>
</dbReference>
<comment type="caution">
    <text evidence="2">The sequence shown here is derived from an EMBL/GenBank/DDBJ whole genome shotgun (WGS) entry which is preliminary data.</text>
</comment>
<dbReference type="AlphaFoldDB" id="A0A830C3P1"/>